<evidence type="ECO:0000313" key="2">
    <source>
        <dbReference type="Proteomes" id="UP000694544"/>
    </source>
</evidence>
<sequence length="59" mass="6312">MQKETPPPLVPLAAQEWNLPPNAARYRSDGALLLGSSSLSGHAIEEVQDGELKSISVKN</sequence>
<reference evidence="1" key="1">
    <citation type="submission" date="2025-08" db="UniProtKB">
        <authorList>
            <consortium name="Ensembl"/>
        </authorList>
    </citation>
    <scope>IDENTIFICATION</scope>
</reference>
<dbReference type="Proteomes" id="UP000694544">
    <property type="component" value="Unplaced"/>
</dbReference>
<dbReference type="AlphaFoldDB" id="A0A8C6E5M5"/>
<reference evidence="1" key="2">
    <citation type="submission" date="2025-09" db="UniProtKB">
        <authorList>
            <consortium name="Ensembl"/>
        </authorList>
    </citation>
    <scope>IDENTIFICATION</scope>
</reference>
<proteinExistence type="predicted"/>
<organism evidence="1 2">
    <name type="scientific">Moschus moschiferus</name>
    <name type="common">Siberian musk deer</name>
    <name type="synonym">Moschus sibiricus</name>
    <dbReference type="NCBI Taxonomy" id="68415"/>
    <lineage>
        <taxon>Eukaryota</taxon>
        <taxon>Metazoa</taxon>
        <taxon>Chordata</taxon>
        <taxon>Craniata</taxon>
        <taxon>Vertebrata</taxon>
        <taxon>Euteleostomi</taxon>
        <taxon>Mammalia</taxon>
        <taxon>Eutheria</taxon>
        <taxon>Laurasiatheria</taxon>
        <taxon>Artiodactyla</taxon>
        <taxon>Ruminantia</taxon>
        <taxon>Pecora</taxon>
        <taxon>Moschidae</taxon>
        <taxon>Moschus</taxon>
    </lineage>
</organism>
<accession>A0A8C6E5M5</accession>
<dbReference type="Ensembl" id="ENSMMST00000029093.1">
    <property type="protein sequence ID" value="ENSMMSP00000026374.1"/>
    <property type="gene ID" value="ENSMMSG00000019827.1"/>
</dbReference>
<evidence type="ECO:0000313" key="1">
    <source>
        <dbReference type="Ensembl" id="ENSMMSP00000026374.1"/>
    </source>
</evidence>
<name>A0A8C6E5M5_MOSMO</name>
<protein>
    <submittedName>
        <fullName evidence="1">Uncharacterized protein</fullName>
    </submittedName>
</protein>
<keyword evidence="2" id="KW-1185">Reference proteome</keyword>